<dbReference type="Proteomes" id="UP001140949">
    <property type="component" value="Unassembled WGS sequence"/>
</dbReference>
<evidence type="ECO:0000313" key="3">
    <source>
        <dbReference type="Proteomes" id="UP001140949"/>
    </source>
</evidence>
<comment type="caution">
    <text evidence="2">The sequence shown here is derived from an EMBL/GenBank/DDBJ whole genome shotgun (WGS) entry which is preliminary data.</text>
</comment>
<accession>A0AAX6HKC5</accession>
<keyword evidence="2" id="KW-0689">Ribosomal protein</keyword>
<dbReference type="GO" id="GO:0005840">
    <property type="term" value="C:ribosome"/>
    <property type="evidence" value="ECO:0007669"/>
    <property type="project" value="UniProtKB-KW"/>
</dbReference>
<evidence type="ECO:0000256" key="1">
    <source>
        <dbReference type="SAM" id="MobiDB-lite"/>
    </source>
</evidence>
<name>A0AAX6HKC5_IRIPA</name>
<dbReference type="AlphaFoldDB" id="A0AAX6HKC5"/>
<protein>
    <submittedName>
        <fullName evidence="2">50S ribosomal protein L29, chloroplastic</fullName>
    </submittedName>
</protein>
<feature type="region of interest" description="Disordered" evidence="1">
    <location>
        <begin position="1"/>
        <end position="117"/>
    </location>
</feature>
<feature type="compositionally biased region" description="Basic and acidic residues" evidence="1">
    <location>
        <begin position="97"/>
        <end position="117"/>
    </location>
</feature>
<feature type="compositionally biased region" description="Polar residues" evidence="1">
    <location>
        <begin position="52"/>
        <end position="61"/>
    </location>
</feature>
<reference evidence="2" key="2">
    <citation type="submission" date="2023-04" db="EMBL/GenBank/DDBJ databases">
        <authorList>
            <person name="Bruccoleri R.E."/>
            <person name="Oakeley E.J."/>
            <person name="Faust A.-M."/>
            <person name="Dessus-Babus S."/>
            <person name="Altorfer M."/>
            <person name="Burckhardt D."/>
            <person name="Oertli M."/>
            <person name="Naumann U."/>
            <person name="Petersen F."/>
            <person name="Wong J."/>
        </authorList>
    </citation>
    <scope>NUCLEOTIDE SEQUENCE</scope>
    <source>
        <strain evidence="2">GSM-AAB239-AS_SAM_17_03QT</strain>
        <tissue evidence="2">Leaf</tissue>
    </source>
</reference>
<dbReference type="EMBL" id="JANAVB010008799">
    <property type="protein sequence ID" value="KAJ6841188.1"/>
    <property type="molecule type" value="Genomic_DNA"/>
</dbReference>
<sequence length="117" mass="12971">MLHLGSPHLFPPLPGPFRKNQTPSPLPELLLQWPPNPNRRHLHQATAGPLSRQDSSNQNGQERGGAEGNQDEDHRGNQRRDRRPQGGAVHAPPTEVGEERVQVQRVPKDAGRELPAC</sequence>
<reference evidence="2" key="1">
    <citation type="journal article" date="2023" name="GigaByte">
        <title>Genome assembly of the bearded iris, Iris pallida Lam.</title>
        <authorList>
            <person name="Bruccoleri R.E."/>
            <person name="Oakeley E.J."/>
            <person name="Faust A.M.E."/>
            <person name="Altorfer M."/>
            <person name="Dessus-Babus S."/>
            <person name="Burckhardt D."/>
            <person name="Oertli M."/>
            <person name="Naumann U."/>
            <person name="Petersen F."/>
            <person name="Wong J."/>
        </authorList>
    </citation>
    <scope>NUCLEOTIDE SEQUENCE</scope>
    <source>
        <strain evidence="2">GSM-AAB239-AS_SAM_17_03QT</strain>
    </source>
</reference>
<organism evidence="2 3">
    <name type="scientific">Iris pallida</name>
    <name type="common">Sweet iris</name>
    <dbReference type="NCBI Taxonomy" id="29817"/>
    <lineage>
        <taxon>Eukaryota</taxon>
        <taxon>Viridiplantae</taxon>
        <taxon>Streptophyta</taxon>
        <taxon>Embryophyta</taxon>
        <taxon>Tracheophyta</taxon>
        <taxon>Spermatophyta</taxon>
        <taxon>Magnoliopsida</taxon>
        <taxon>Liliopsida</taxon>
        <taxon>Asparagales</taxon>
        <taxon>Iridaceae</taxon>
        <taxon>Iridoideae</taxon>
        <taxon>Irideae</taxon>
        <taxon>Iris</taxon>
    </lineage>
</organism>
<evidence type="ECO:0000313" key="2">
    <source>
        <dbReference type="EMBL" id="KAJ6841188.1"/>
    </source>
</evidence>
<keyword evidence="2" id="KW-0687">Ribonucleoprotein</keyword>
<gene>
    <name evidence="2" type="ORF">M6B38_308070</name>
</gene>
<keyword evidence="3" id="KW-1185">Reference proteome</keyword>
<proteinExistence type="predicted"/>